<dbReference type="InterPro" id="IPR050281">
    <property type="entry name" value="Flavin_monoamine_oxidase"/>
</dbReference>
<evidence type="ECO:0000313" key="2">
    <source>
        <dbReference type="EMBL" id="GAA4401592.1"/>
    </source>
</evidence>
<dbReference type="Gene3D" id="1.10.405.40">
    <property type="match status" value="1"/>
</dbReference>
<dbReference type="Gene3D" id="3.90.660.10">
    <property type="match status" value="1"/>
</dbReference>
<reference evidence="3" key="1">
    <citation type="journal article" date="2019" name="Int. J. Syst. Evol. Microbiol.">
        <title>The Global Catalogue of Microorganisms (GCM) 10K type strain sequencing project: providing services to taxonomists for standard genome sequencing and annotation.</title>
        <authorList>
            <consortium name="The Broad Institute Genomics Platform"/>
            <consortium name="The Broad Institute Genome Sequencing Center for Infectious Disease"/>
            <person name="Wu L."/>
            <person name="Ma J."/>
        </authorList>
    </citation>
    <scope>NUCLEOTIDE SEQUENCE [LARGE SCALE GENOMIC DNA]</scope>
    <source>
        <strain evidence="3">JCM 17688</strain>
    </source>
</reference>
<dbReference type="Gene3D" id="3.50.50.60">
    <property type="entry name" value="FAD/NAD(P)-binding domain"/>
    <property type="match status" value="1"/>
</dbReference>
<proteinExistence type="predicted"/>
<gene>
    <name evidence="2" type="ORF">GCM10023147_41330</name>
</gene>
<dbReference type="PANTHER" id="PTHR10742:SF342">
    <property type="entry name" value="AMINE OXIDASE"/>
    <property type="match status" value="1"/>
</dbReference>
<sequence>MTQPVNPFHPDDPAGSVSPAPLTMFGPDFPFAYDDWVANPAGLGSVPASARGTEVAIIGAGLSGLVAARHLAALGLKPVVYEADRIGGRMRSERFEGCDDDIVAEMGAMRFPPSSTTLYHYLSELGLETAPFPNPLADATPSTVVDLKGESHYARTMADLPPVYRDVAAAWDATLADHADAAELTDAIRRRDVLRLRAVWGRLVERLDDQTFYGFLTASRHFRSFRHREIFGQVGFGTGGWDTDYPNSMLEILRVTCTAADDHHRGIVGGSDQLPMRLWDTPTGPDGLSVRDLNGGAPRPAVTAIRRIAGAGGSNRYTVTDAGGETRSYEAAIFTAQAWMLLNTIDCDDDLLPIETWTAVERTHYMGSSKVFVLVDRPFWKDLDPATGREAMSMTLTDRMSRGTYLLDHGDDRPGVICLSYTWSDDSLKLLPLDATARMDLMLKSLRKIYPGVDVRRHIIATPKTVSWETERYFMGAFKANLPGHYRYQERLYTHFMQDRLDPRHRGFFLAGDDVSWTAGWAEGAIQTALNAVWGVVHHLGGATAPGNPGPGDVFDAIAPIRLGDERGTRY</sequence>
<dbReference type="InterPro" id="IPR002937">
    <property type="entry name" value="Amino_oxidase"/>
</dbReference>
<evidence type="ECO:0000313" key="3">
    <source>
        <dbReference type="Proteomes" id="UP001500635"/>
    </source>
</evidence>
<name>A0ABP8K7C3_9ACTN</name>
<dbReference type="RefSeq" id="WP_344999618.1">
    <property type="nucleotide sequence ID" value="NZ_BAABFR010000089.1"/>
</dbReference>
<dbReference type="PANTHER" id="PTHR10742">
    <property type="entry name" value="FLAVIN MONOAMINE OXIDASE"/>
    <property type="match status" value="1"/>
</dbReference>
<evidence type="ECO:0000259" key="1">
    <source>
        <dbReference type="Pfam" id="PF01593"/>
    </source>
</evidence>
<accession>A0ABP8K7C3</accession>
<dbReference type="Pfam" id="PF01593">
    <property type="entry name" value="Amino_oxidase"/>
    <property type="match status" value="1"/>
</dbReference>
<dbReference type="EMBL" id="BAABFR010000089">
    <property type="protein sequence ID" value="GAA4401592.1"/>
    <property type="molecule type" value="Genomic_DNA"/>
</dbReference>
<keyword evidence="3" id="KW-1185">Reference proteome</keyword>
<comment type="caution">
    <text evidence="2">The sequence shown here is derived from an EMBL/GenBank/DDBJ whole genome shotgun (WGS) entry which is preliminary data.</text>
</comment>
<dbReference type="SUPFAM" id="SSF51905">
    <property type="entry name" value="FAD/NAD(P)-binding domain"/>
    <property type="match status" value="1"/>
</dbReference>
<dbReference type="Proteomes" id="UP001500635">
    <property type="component" value="Unassembled WGS sequence"/>
</dbReference>
<organism evidence="2 3">
    <name type="scientific">Tsukamurella soli</name>
    <dbReference type="NCBI Taxonomy" id="644556"/>
    <lineage>
        <taxon>Bacteria</taxon>
        <taxon>Bacillati</taxon>
        <taxon>Actinomycetota</taxon>
        <taxon>Actinomycetes</taxon>
        <taxon>Mycobacteriales</taxon>
        <taxon>Tsukamurellaceae</taxon>
        <taxon>Tsukamurella</taxon>
    </lineage>
</organism>
<feature type="domain" description="Amine oxidase" evidence="1">
    <location>
        <begin position="62"/>
        <end position="534"/>
    </location>
</feature>
<dbReference type="InterPro" id="IPR036188">
    <property type="entry name" value="FAD/NAD-bd_sf"/>
</dbReference>
<protein>
    <submittedName>
        <fullName evidence="2">NAD(P)/FAD-dependent oxidoreductase</fullName>
    </submittedName>
</protein>
<dbReference type="SUPFAM" id="SSF54373">
    <property type="entry name" value="FAD-linked reductases, C-terminal domain"/>
    <property type="match status" value="1"/>
</dbReference>